<comment type="subcellular location">
    <subcellularLocation>
        <location evidence="8">Cytoplasm</location>
    </subcellularLocation>
</comment>
<keyword evidence="3 8" id="KW-0662">Pyridine nucleotide biosynthesis</keyword>
<dbReference type="Gene3D" id="2.60.120.10">
    <property type="entry name" value="Jelly Rolls"/>
    <property type="match status" value="1"/>
</dbReference>
<organism evidence="9 10">
    <name type="scientific">Bodo saltans</name>
    <name type="common">Flagellated protozoan</name>
    <dbReference type="NCBI Taxonomy" id="75058"/>
    <lineage>
        <taxon>Eukaryota</taxon>
        <taxon>Discoba</taxon>
        <taxon>Euglenozoa</taxon>
        <taxon>Kinetoplastea</taxon>
        <taxon>Metakinetoplastina</taxon>
        <taxon>Eubodonida</taxon>
        <taxon>Bodonidae</taxon>
        <taxon>Bodo</taxon>
    </lineage>
</organism>
<comment type="function">
    <text evidence="2 8">Catalyzes the oxidative ring opening of 3-hydroxyanthranilate to 2-amino-3-carboxymuconate semialdehyde, which spontaneously cyclizes to quinolinate.</text>
</comment>
<evidence type="ECO:0000256" key="7">
    <source>
        <dbReference type="ARBA" id="ARBA00023004"/>
    </source>
</evidence>
<evidence type="ECO:0000313" key="9">
    <source>
        <dbReference type="EMBL" id="CUG88342.1"/>
    </source>
</evidence>
<gene>
    <name evidence="9" type="ORF">BSAL_14935</name>
</gene>
<dbReference type="NCBIfam" id="TIGR03037">
    <property type="entry name" value="anthran_nbaC"/>
    <property type="match status" value="1"/>
</dbReference>
<reference evidence="10" key="1">
    <citation type="submission" date="2015-09" db="EMBL/GenBank/DDBJ databases">
        <authorList>
            <consortium name="Pathogen Informatics"/>
        </authorList>
    </citation>
    <scope>NUCLEOTIDE SEQUENCE [LARGE SCALE GENOMIC DNA]</scope>
    <source>
        <strain evidence="10">Lake Konstanz</strain>
    </source>
</reference>
<dbReference type="GO" id="GO:0043420">
    <property type="term" value="P:anthranilate metabolic process"/>
    <property type="evidence" value="ECO:0007669"/>
    <property type="project" value="UniProtKB-UniRule"/>
</dbReference>
<protein>
    <recommendedName>
        <fullName evidence="8">3-hydroxyanthranilate 3,4-dioxygenase</fullName>
        <ecNumber evidence="8">1.13.11.6</ecNumber>
    </recommendedName>
    <alternativeName>
        <fullName evidence="8">3-hydroxyanthranilate oxygenase</fullName>
        <shortName evidence="8">3-HAO</shortName>
    </alternativeName>
    <alternativeName>
        <fullName evidence="8">3-hydroxyanthranilic acid dioxygenase</fullName>
        <shortName evidence="8">HAD</shortName>
    </alternativeName>
</protein>
<dbReference type="PANTHER" id="PTHR15497">
    <property type="entry name" value="3-HYDROXYANTHRANILATE 3,4-DIOXYGENASE"/>
    <property type="match status" value="1"/>
</dbReference>
<evidence type="ECO:0000256" key="8">
    <source>
        <dbReference type="HAMAP-Rule" id="MF_03019"/>
    </source>
</evidence>
<dbReference type="PANTHER" id="PTHR15497:SF1">
    <property type="entry name" value="3-HYDROXYANTHRANILATE 3,4-DIOXYGENASE"/>
    <property type="match status" value="1"/>
</dbReference>
<keyword evidence="4" id="KW-0479">Metal-binding</keyword>
<dbReference type="CDD" id="cd06123">
    <property type="entry name" value="cupin_HAO"/>
    <property type="match status" value="1"/>
</dbReference>
<evidence type="ECO:0000256" key="6">
    <source>
        <dbReference type="ARBA" id="ARBA00023002"/>
    </source>
</evidence>
<evidence type="ECO:0000256" key="3">
    <source>
        <dbReference type="ARBA" id="ARBA00022642"/>
    </source>
</evidence>
<dbReference type="EC" id="1.13.11.6" evidence="8"/>
<dbReference type="GO" id="GO:0034354">
    <property type="term" value="P:'de novo' NAD+ biosynthetic process from L-tryptophan"/>
    <property type="evidence" value="ECO:0007669"/>
    <property type="project" value="UniProtKB-UniRule"/>
</dbReference>
<dbReference type="Proteomes" id="UP000051952">
    <property type="component" value="Unassembled WGS sequence"/>
</dbReference>
<dbReference type="UniPathway" id="UPA00253">
    <property type="reaction ID" value="UER00330"/>
</dbReference>
<dbReference type="Pfam" id="PF06052">
    <property type="entry name" value="3-HAO"/>
    <property type="match status" value="1"/>
</dbReference>
<dbReference type="SUPFAM" id="SSF51182">
    <property type="entry name" value="RmlC-like cupins"/>
    <property type="match status" value="1"/>
</dbReference>
<evidence type="ECO:0000256" key="1">
    <source>
        <dbReference type="ARBA" id="ARBA00001954"/>
    </source>
</evidence>
<dbReference type="GO" id="GO:0005737">
    <property type="term" value="C:cytoplasm"/>
    <property type="evidence" value="ECO:0007669"/>
    <property type="project" value="UniProtKB-SubCell"/>
</dbReference>
<keyword evidence="8" id="KW-0963">Cytoplasm</keyword>
<comment type="catalytic activity">
    <reaction evidence="8">
        <text>3-hydroxyanthranilate + O2 = (2Z,4Z)-2-amino-3-carboxymuconate 6-semialdehyde</text>
        <dbReference type="Rhea" id="RHEA:17953"/>
        <dbReference type="ChEBI" id="CHEBI:15379"/>
        <dbReference type="ChEBI" id="CHEBI:36559"/>
        <dbReference type="ChEBI" id="CHEBI:77612"/>
        <dbReference type="EC" id="1.13.11.6"/>
    </reaction>
</comment>
<dbReference type="OrthoDB" id="204928at2759"/>
<evidence type="ECO:0000256" key="2">
    <source>
        <dbReference type="ARBA" id="ARBA00002752"/>
    </source>
</evidence>
<keyword evidence="5 8" id="KW-0223">Dioxygenase</keyword>
<dbReference type="AlphaFoldDB" id="A0A0S4JA53"/>
<dbReference type="VEuPathDB" id="TriTrypDB:BSAL_14935"/>
<dbReference type="GO" id="GO:0008198">
    <property type="term" value="F:ferrous iron binding"/>
    <property type="evidence" value="ECO:0007669"/>
    <property type="project" value="UniProtKB-UniRule"/>
</dbReference>
<keyword evidence="10" id="KW-1185">Reference proteome</keyword>
<accession>A0A0S4JA53</accession>
<comment type="pathway">
    <text evidence="8">Cofactor biosynthesis; NAD(+) biosynthesis; quinolinate from L-kynurenine: step 3/3.</text>
</comment>
<keyword evidence="7" id="KW-0408">Iron</keyword>
<dbReference type="GO" id="GO:0000334">
    <property type="term" value="F:3-hydroxyanthranilate 3,4-dioxygenase activity"/>
    <property type="evidence" value="ECO:0007669"/>
    <property type="project" value="UniProtKB-UniRule"/>
</dbReference>
<evidence type="ECO:0000256" key="5">
    <source>
        <dbReference type="ARBA" id="ARBA00022964"/>
    </source>
</evidence>
<dbReference type="GO" id="GO:0006569">
    <property type="term" value="P:L-tryptophan catabolic process"/>
    <property type="evidence" value="ECO:0007669"/>
    <property type="project" value="UniProtKB-UniRule"/>
</dbReference>
<dbReference type="HAMAP" id="MF_00825">
    <property type="entry name" value="3_HAO"/>
    <property type="match status" value="1"/>
</dbReference>
<comment type="cofactor">
    <cofactor evidence="1">
        <name>Fe(2+)</name>
        <dbReference type="ChEBI" id="CHEBI:29033"/>
    </cofactor>
</comment>
<keyword evidence="6 8" id="KW-0560">Oxidoreductase</keyword>
<comment type="similarity">
    <text evidence="8">Belongs to the 3-HAO family.</text>
</comment>
<dbReference type="OMA" id="TLRIMIV"/>
<name>A0A0S4JA53_BODSA</name>
<evidence type="ECO:0000313" key="10">
    <source>
        <dbReference type="Proteomes" id="UP000051952"/>
    </source>
</evidence>
<dbReference type="InterPro" id="IPR011051">
    <property type="entry name" value="RmlC_Cupin_sf"/>
</dbReference>
<proteinExistence type="inferred from homology"/>
<evidence type="ECO:0000256" key="4">
    <source>
        <dbReference type="ARBA" id="ARBA00022723"/>
    </source>
</evidence>
<dbReference type="GO" id="GO:0019805">
    <property type="term" value="P:quinolinate biosynthetic process"/>
    <property type="evidence" value="ECO:0007669"/>
    <property type="project" value="UniProtKB-UniRule"/>
</dbReference>
<sequence length="314" mass="34419">MSVLNFPEYIAANLEFLSPPVCNRMVHNEGTLRIMIVGGPNQRKDYHLNLGEEIFYQIKGDMCLNVMECGEPKDVWIREGEFFVLPGKIAHSPQRFEGTVGLVIERKRADDELDGLRYYVDDTNQDVLWQRFFHVTNLGAQLVPLIKEFFASDAFTSRTPVADVDVQTPEGSWEPDAQQLLSSPFLLAGRFPELIATPGRPPIRLGNREFVVDLVGDATQTPALPLETEVWLYLLSGSASGVGKLTSGSGGAAESNDEDSEFVLSRPGDTLLLRGGLTSLVCHSAEAASTEGSDVAPSGLQDPTRLLVIYSTAF</sequence>
<dbReference type="EMBL" id="CYKH01001633">
    <property type="protein sequence ID" value="CUG88342.1"/>
    <property type="molecule type" value="Genomic_DNA"/>
</dbReference>
<dbReference type="InterPro" id="IPR010329">
    <property type="entry name" value="3hydroanth_dOase"/>
</dbReference>
<dbReference type="InterPro" id="IPR014710">
    <property type="entry name" value="RmlC-like_jellyroll"/>
</dbReference>